<dbReference type="Proteomes" id="UP000561181">
    <property type="component" value="Unassembled WGS sequence"/>
</dbReference>
<evidence type="ECO:0000256" key="1">
    <source>
        <dbReference type="SAM" id="Phobius"/>
    </source>
</evidence>
<dbReference type="AlphaFoldDB" id="A0A848QNG5"/>
<dbReference type="RefSeq" id="WP_170013520.1">
    <property type="nucleotide sequence ID" value="NZ_JABCRE010000003.1"/>
</dbReference>
<keyword evidence="4" id="KW-1185">Reference proteome</keyword>
<dbReference type="InterPro" id="IPR027372">
    <property type="entry name" value="Phytase-like_dom"/>
</dbReference>
<protein>
    <submittedName>
        <fullName evidence="3">Esterase-like activity of phytase family protein</fullName>
    </submittedName>
</protein>
<name>A0A848QNG5_9SPHN</name>
<gene>
    <name evidence="3" type="ORF">HKD42_11625</name>
</gene>
<sequence>MTRSKAKRIFRWLVLIGVIVGLTPGTWIRSPIPEANYDQILTLTPLDVPDSNIGEVEVTGVWHLTSPNSLFGSYSSLLIDDDGRFLSASDAGQLLRFPKPGADGDIRIETFAGRTVRRKKYIDIESLTRDPDTGRIWVGFEGSNTIERFDAALRDSDRVEPPQMEDWSSNSGPESMARLADGRFIVVSEGYNDWGGIGFPGLLFPSDPVAGAEALEFTFKPPSGYRPVDMVQIPDGRALILVRAVHFAPLPYFTAKIVLADPAAIAEDTVWSGDVIGAIAPPIPSDNMEGLTFEENLDGSLTLWVISDDNGAGFLQRTLLMRLRWDPAQPTEKAPGNTERLSKP</sequence>
<dbReference type="EMBL" id="JABCRE010000003">
    <property type="protein sequence ID" value="NMW32714.1"/>
    <property type="molecule type" value="Genomic_DNA"/>
</dbReference>
<evidence type="ECO:0000313" key="3">
    <source>
        <dbReference type="EMBL" id="NMW32714.1"/>
    </source>
</evidence>
<feature type="transmembrane region" description="Helical" evidence="1">
    <location>
        <begin position="9"/>
        <end position="28"/>
    </location>
</feature>
<feature type="domain" description="Phytase-like" evidence="2">
    <location>
        <begin position="71"/>
        <end position="311"/>
    </location>
</feature>
<keyword evidence="1" id="KW-0472">Membrane</keyword>
<organism evidence="3 4">
    <name type="scientific">Pontixanthobacter rizhaonensis</name>
    <dbReference type="NCBI Taxonomy" id="2730337"/>
    <lineage>
        <taxon>Bacteria</taxon>
        <taxon>Pseudomonadati</taxon>
        <taxon>Pseudomonadota</taxon>
        <taxon>Alphaproteobacteria</taxon>
        <taxon>Sphingomonadales</taxon>
        <taxon>Erythrobacteraceae</taxon>
        <taxon>Pontixanthobacter</taxon>
    </lineage>
</organism>
<keyword evidence="1" id="KW-0812">Transmembrane</keyword>
<comment type="caution">
    <text evidence="3">The sequence shown here is derived from an EMBL/GenBank/DDBJ whole genome shotgun (WGS) entry which is preliminary data.</text>
</comment>
<evidence type="ECO:0000313" key="4">
    <source>
        <dbReference type="Proteomes" id="UP000561181"/>
    </source>
</evidence>
<reference evidence="3 4" key="1">
    <citation type="submission" date="2020-04" db="EMBL/GenBank/DDBJ databases">
        <authorList>
            <person name="Liu A."/>
        </authorList>
    </citation>
    <scope>NUCLEOTIDE SEQUENCE [LARGE SCALE GENOMIC DNA]</scope>
    <source>
        <strain evidence="3 4">RZ02</strain>
    </source>
</reference>
<dbReference type="Pfam" id="PF13449">
    <property type="entry name" value="Phytase-like"/>
    <property type="match status" value="1"/>
</dbReference>
<evidence type="ECO:0000259" key="2">
    <source>
        <dbReference type="Pfam" id="PF13449"/>
    </source>
</evidence>
<dbReference type="SUPFAM" id="SSF75011">
    <property type="entry name" value="3-carboxy-cis,cis-mucoante lactonizing enzyme"/>
    <property type="match status" value="1"/>
</dbReference>
<keyword evidence="1" id="KW-1133">Transmembrane helix</keyword>
<proteinExistence type="predicted"/>
<accession>A0A848QNG5</accession>